<dbReference type="Proteomes" id="UP000198825">
    <property type="component" value="Chromosome I"/>
</dbReference>
<reference evidence="5" key="1">
    <citation type="submission" date="2016-10" db="EMBL/GenBank/DDBJ databases">
        <authorList>
            <person name="Varghese N."/>
            <person name="Submissions S."/>
        </authorList>
    </citation>
    <scope>NUCLEOTIDE SEQUENCE [LARGE SCALE GENOMIC DNA]</scope>
    <source>
        <strain evidence="5">DSM 21743</strain>
    </source>
</reference>
<dbReference type="Gene3D" id="1.10.3290.10">
    <property type="entry name" value="Fido-like domain"/>
    <property type="match status" value="1"/>
</dbReference>
<dbReference type="GO" id="GO:0005524">
    <property type="term" value="F:ATP binding"/>
    <property type="evidence" value="ECO:0007669"/>
    <property type="project" value="UniProtKB-KW"/>
</dbReference>
<gene>
    <name evidence="4" type="ORF">SAMN04488544_2630</name>
</gene>
<organism evidence="4 5">
    <name type="scientific">Microlunatus sagamiharensis</name>
    <dbReference type="NCBI Taxonomy" id="546874"/>
    <lineage>
        <taxon>Bacteria</taxon>
        <taxon>Bacillati</taxon>
        <taxon>Actinomycetota</taxon>
        <taxon>Actinomycetes</taxon>
        <taxon>Propionibacteriales</taxon>
        <taxon>Propionibacteriaceae</taxon>
        <taxon>Microlunatus</taxon>
    </lineage>
</organism>
<dbReference type="InterPro" id="IPR040198">
    <property type="entry name" value="Fido_containing"/>
</dbReference>
<protein>
    <submittedName>
        <fullName evidence="4">Fic family protein</fullName>
    </submittedName>
</protein>
<dbReference type="STRING" id="546874.SAMN04488544_2630"/>
<name>A0A1H2MUC3_9ACTN</name>
<feature type="binding site" evidence="2">
    <location>
        <begin position="233"/>
        <end position="240"/>
    </location>
    <ligand>
        <name>ATP</name>
        <dbReference type="ChEBI" id="CHEBI:30616"/>
    </ligand>
</feature>
<keyword evidence="5" id="KW-1185">Reference proteome</keyword>
<accession>A0A1H2MUC3</accession>
<dbReference type="InterPro" id="IPR003812">
    <property type="entry name" value="Fido"/>
</dbReference>
<feature type="domain" description="Fido" evidence="3">
    <location>
        <begin position="133"/>
        <end position="293"/>
    </location>
</feature>
<evidence type="ECO:0000256" key="1">
    <source>
        <dbReference type="PIRSR" id="PIRSR640198-1"/>
    </source>
</evidence>
<dbReference type="Pfam" id="PF02661">
    <property type="entry name" value="Fic"/>
    <property type="match status" value="1"/>
</dbReference>
<evidence type="ECO:0000259" key="3">
    <source>
        <dbReference type="PROSITE" id="PS51459"/>
    </source>
</evidence>
<dbReference type="PROSITE" id="PS51459">
    <property type="entry name" value="FIDO"/>
    <property type="match status" value="1"/>
</dbReference>
<feature type="binding site" evidence="2">
    <location>
        <begin position="271"/>
        <end position="272"/>
    </location>
    <ligand>
        <name>ATP</name>
        <dbReference type="ChEBI" id="CHEBI:30616"/>
    </ligand>
</feature>
<dbReference type="PANTHER" id="PTHR13504">
    <property type="entry name" value="FIDO DOMAIN-CONTAINING PROTEIN DDB_G0283145"/>
    <property type="match status" value="1"/>
</dbReference>
<dbReference type="InterPro" id="IPR036597">
    <property type="entry name" value="Fido-like_dom_sf"/>
</dbReference>
<dbReference type="SUPFAM" id="SSF140931">
    <property type="entry name" value="Fic-like"/>
    <property type="match status" value="1"/>
</dbReference>
<proteinExistence type="predicted"/>
<evidence type="ECO:0000313" key="5">
    <source>
        <dbReference type="Proteomes" id="UP000198825"/>
    </source>
</evidence>
<evidence type="ECO:0000313" key="4">
    <source>
        <dbReference type="EMBL" id="SDU96156.1"/>
    </source>
</evidence>
<keyword evidence="2" id="KW-0067">ATP-binding</keyword>
<dbReference type="RefSeq" id="WP_172825791.1">
    <property type="nucleotide sequence ID" value="NZ_LT629799.1"/>
</dbReference>
<dbReference type="InterPro" id="IPR025758">
    <property type="entry name" value="Fic/DOC_N"/>
</dbReference>
<feature type="active site" evidence="1">
    <location>
        <position position="229"/>
    </location>
</feature>
<evidence type="ECO:0000256" key="2">
    <source>
        <dbReference type="PIRSR" id="PIRSR640198-2"/>
    </source>
</evidence>
<dbReference type="PANTHER" id="PTHR13504:SF38">
    <property type="entry name" value="FIDO DOMAIN-CONTAINING PROTEIN"/>
    <property type="match status" value="1"/>
</dbReference>
<dbReference type="Pfam" id="PF13784">
    <property type="entry name" value="Fic_N"/>
    <property type="match status" value="1"/>
</dbReference>
<dbReference type="EMBL" id="LT629799">
    <property type="protein sequence ID" value="SDU96156.1"/>
    <property type="molecule type" value="Genomic_DNA"/>
</dbReference>
<sequence>MFDKSRMTGVLVPITGTDPRLGPWEHVAFAAHPLPDQEPFLCGATYRQVARARAALASLDSTARQLANPTLLRRPVLRREAQSTSALEGTYAPLVEVLAADEDEPQTTDLREILNYLTMAEQAFAWLADGRPLTPGLLTNLQGVLVHGTPSAEKWPGQFRGEQVVIGRRQDASHSDPPVRAARFIPSPPGQDLEARVRDLLAWVNRDHGEDIDPVVATAMAHYQFEALHPFFDGNGRVGRLLVVMQLLTEGVLSEPTLSVSPWFEARRTAYYDALFAVSAHGDWDRWVAFFGAGLEASAVDTHRQMLRLLSVRDELLVQVGASSLRSATALKLVDLAVSRTSFTVKQAAAELDVGYARANTLVATLVGLHVLAPVREGAAYGRRFHAPAVVEVLLRP</sequence>
<keyword evidence="2" id="KW-0547">Nucleotide-binding</keyword>
<dbReference type="AlphaFoldDB" id="A0A1H2MUC3"/>